<evidence type="ECO:0000256" key="1">
    <source>
        <dbReference type="SAM" id="Phobius"/>
    </source>
</evidence>
<proteinExistence type="predicted"/>
<dbReference type="EMBL" id="SHKW01000008">
    <property type="protein sequence ID" value="RZU28888.1"/>
    <property type="molecule type" value="Genomic_DNA"/>
</dbReference>
<evidence type="ECO:0000313" key="2">
    <source>
        <dbReference type="EMBL" id="RZU28888.1"/>
    </source>
</evidence>
<keyword evidence="3" id="KW-1185">Reference proteome</keyword>
<feature type="transmembrane region" description="Helical" evidence="1">
    <location>
        <begin position="47"/>
        <end position="67"/>
    </location>
</feature>
<keyword evidence="1" id="KW-0812">Transmembrane</keyword>
<sequence length="75" mass="8363">MWMACKVSGIVGTVRLAKFIRVVLGLLIAIMLMTLGVLVQRHHSQDIIGIVLLPVLTAILLSSYNYLTEWIATQR</sequence>
<keyword evidence="1" id="KW-1133">Transmembrane helix</keyword>
<accession>A0A4Q7XXT2</accession>
<protein>
    <submittedName>
        <fullName evidence="2">Uncharacterized protein</fullName>
    </submittedName>
</protein>
<gene>
    <name evidence="2" type="ORF">BDD14_6470</name>
</gene>
<dbReference type="Proteomes" id="UP000292958">
    <property type="component" value="Unassembled WGS sequence"/>
</dbReference>
<feature type="transmembrane region" description="Helical" evidence="1">
    <location>
        <begin position="20"/>
        <end position="41"/>
    </location>
</feature>
<comment type="caution">
    <text evidence="2">The sequence shown here is derived from an EMBL/GenBank/DDBJ whole genome shotgun (WGS) entry which is preliminary data.</text>
</comment>
<reference evidence="2 3" key="1">
    <citation type="submission" date="2019-02" db="EMBL/GenBank/DDBJ databases">
        <title>Genomic Encyclopedia of Archaeal and Bacterial Type Strains, Phase II (KMG-II): from individual species to whole genera.</title>
        <authorList>
            <person name="Goeker M."/>
        </authorList>
    </citation>
    <scope>NUCLEOTIDE SEQUENCE [LARGE SCALE GENOMIC DNA]</scope>
    <source>
        <strain evidence="2 3">DSM 18101</strain>
    </source>
</reference>
<evidence type="ECO:0000313" key="3">
    <source>
        <dbReference type="Proteomes" id="UP000292958"/>
    </source>
</evidence>
<organism evidence="2 3">
    <name type="scientific">Edaphobacter modestus</name>
    <dbReference type="NCBI Taxonomy" id="388466"/>
    <lineage>
        <taxon>Bacteria</taxon>
        <taxon>Pseudomonadati</taxon>
        <taxon>Acidobacteriota</taxon>
        <taxon>Terriglobia</taxon>
        <taxon>Terriglobales</taxon>
        <taxon>Acidobacteriaceae</taxon>
        <taxon>Edaphobacter</taxon>
    </lineage>
</organism>
<keyword evidence="1" id="KW-0472">Membrane</keyword>
<name>A0A4Q7XXT2_9BACT</name>
<dbReference type="AlphaFoldDB" id="A0A4Q7XXT2"/>